<name>L1LAR2_THEEQ</name>
<organism evidence="2 3">
    <name type="scientific">Theileria equi strain WA</name>
    <dbReference type="NCBI Taxonomy" id="1537102"/>
    <lineage>
        <taxon>Eukaryota</taxon>
        <taxon>Sar</taxon>
        <taxon>Alveolata</taxon>
        <taxon>Apicomplexa</taxon>
        <taxon>Aconoidasida</taxon>
        <taxon>Piroplasmida</taxon>
        <taxon>Theileriidae</taxon>
        <taxon>Theileria</taxon>
    </lineage>
</organism>
<dbReference type="Proteomes" id="UP000031512">
    <property type="component" value="Unassembled WGS sequence"/>
</dbReference>
<sequence>MNGCLERTNGSQSLERLLYEHGGCVPSIKCFEKVGGSWKEINYSEFDNKVDELKNKPNGNTSDTTTYQGSTSTGRQDVTITVKRTINPLGSDFLMYEHTLETEGEFILKEVKDDDGNSTNGIPLNNGANVSSVSAYYWRHEKDGGGLPTKALIVGVTTTDRGTNYHVNINDTGVNKWIELKGGTQPPLINNDLERTLDDLVCSNYNEVIVDLSKGTSMGNREPYCCRCHGIKDGIDQRKITVTHVQVSCVHQKSVTICKHTVNPGYRVAAISNRRRIKSSNLDFPISNIKSVSAFYCNHNPVLIYIECGESAEGWYKKPTGSSSTDEQWKKVLPDLNSITPENIIDCGKYNQLVNALKEFKSDYQTCSEKSKSSSPPKPDSGSENKGGVARSDSAAGPSGPGPNGMNGRDGKQTVNSADSVGTVAQLTASPSSGSHTDPDGNADGATKVAQQDGTPQSDDSGSGGRSDSGLSSSEEKFKLTPGSLVVDTSPDGRPRAAVLSTFAEPLPQVQETVSGVLTGESGIPGSPDALATAAPGAATQLPATVTTTDDTTNATSQVSPTTAAQTLATVTEVTPTSEPVAPPTTSNSTSTSSTWIKAVSGTGASALGTGGAGWTAWKVFQSLFLDVFPRLI</sequence>
<dbReference type="RefSeq" id="XP_004831863.1">
    <property type="nucleotide sequence ID" value="XM_004831806.1"/>
</dbReference>
<reference evidence="2 3" key="1">
    <citation type="journal article" date="2012" name="BMC Genomics">
        <title>Comparative genomic analysis and phylogenetic position of Theileria equi.</title>
        <authorList>
            <person name="Kappmeyer L.S."/>
            <person name="Thiagarajan M."/>
            <person name="Herndon D.R."/>
            <person name="Ramsay J.D."/>
            <person name="Caler E."/>
            <person name="Djikeng A."/>
            <person name="Gillespie J.J."/>
            <person name="Lau A.O."/>
            <person name="Roalson E.H."/>
            <person name="Silva J.C."/>
            <person name="Silva M.G."/>
            <person name="Suarez C.E."/>
            <person name="Ueti M.W."/>
            <person name="Nene V.M."/>
            <person name="Mealey R.H."/>
            <person name="Knowles D.P."/>
            <person name="Brayton K.A."/>
        </authorList>
    </citation>
    <scope>NUCLEOTIDE SEQUENCE [LARGE SCALE GENOMIC DNA]</scope>
    <source>
        <strain evidence="2 3">WA</strain>
    </source>
</reference>
<feature type="region of interest" description="Disordered" evidence="1">
    <location>
        <begin position="367"/>
        <end position="493"/>
    </location>
</feature>
<dbReference type="GeneID" id="15804184"/>
<dbReference type="eggNOG" id="KOG1366">
    <property type="taxonomic scope" value="Eukaryota"/>
</dbReference>
<gene>
    <name evidence="2" type="ORF">BEWA_048780</name>
</gene>
<comment type="caution">
    <text evidence="2">The sequence shown here is derived from an EMBL/GenBank/DDBJ whole genome shotgun (WGS) entry which is preliminary data.</text>
</comment>
<feature type="compositionally biased region" description="Polar residues" evidence="1">
    <location>
        <begin position="57"/>
        <end position="74"/>
    </location>
</feature>
<dbReference type="AlphaFoldDB" id="L1LAR2"/>
<keyword evidence="3" id="KW-1185">Reference proteome</keyword>
<protein>
    <submittedName>
        <fullName evidence="2">Uncharacterized protein</fullName>
    </submittedName>
</protein>
<dbReference type="KEGG" id="beq:BEWA_048780"/>
<proteinExistence type="predicted"/>
<dbReference type="EMBL" id="ACOU01000007">
    <property type="protein sequence ID" value="EKX72411.1"/>
    <property type="molecule type" value="Genomic_DNA"/>
</dbReference>
<feature type="compositionally biased region" description="Polar residues" evidence="1">
    <location>
        <begin position="413"/>
        <end position="436"/>
    </location>
</feature>
<feature type="region of interest" description="Disordered" evidence="1">
    <location>
        <begin position="574"/>
        <end position="594"/>
    </location>
</feature>
<dbReference type="VEuPathDB" id="PiroplasmaDB:BEWA_048780"/>
<evidence type="ECO:0000313" key="3">
    <source>
        <dbReference type="Proteomes" id="UP000031512"/>
    </source>
</evidence>
<evidence type="ECO:0000256" key="1">
    <source>
        <dbReference type="SAM" id="MobiDB-lite"/>
    </source>
</evidence>
<dbReference type="STRING" id="1537102.L1LAR2"/>
<feature type="region of interest" description="Disordered" evidence="1">
    <location>
        <begin position="52"/>
        <end position="74"/>
    </location>
</feature>
<evidence type="ECO:0000313" key="2">
    <source>
        <dbReference type="EMBL" id="EKX72411.1"/>
    </source>
</evidence>
<accession>L1LAR2</accession>